<dbReference type="eggNOG" id="ENOG502RF9T">
    <property type="taxonomic scope" value="Eukaryota"/>
</dbReference>
<dbReference type="EMBL" id="BDEQ01000001">
    <property type="protein sequence ID" value="GAT92420.1"/>
    <property type="molecule type" value="Genomic_DNA"/>
</dbReference>
<feature type="compositionally biased region" description="Basic and acidic residues" evidence="1">
    <location>
        <begin position="247"/>
        <end position="272"/>
    </location>
</feature>
<feature type="compositionally biased region" description="Basic and acidic residues" evidence="1">
    <location>
        <begin position="374"/>
        <end position="390"/>
    </location>
</feature>
<feature type="region of interest" description="Disordered" evidence="1">
    <location>
        <begin position="224"/>
        <end position="286"/>
    </location>
</feature>
<feature type="compositionally biased region" description="Basic and acidic residues" evidence="1">
    <location>
        <begin position="301"/>
        <end position="351"/>
    </location>
</feature>
<dbReference type="VEuPathDB" id="AmoebaDB:KM1_244610"/>
<dbReference type="Proteomes" id="UP000078387">
    <property type="component" value="Unassembled WGS sequence"/>
</dbReference>
<name>A0A175JFG2_ENTHI</name>
<dbReference type="AlphaFoldDB" id="A0A175JFG2"/>
<evidence type="ECO:0000256" key="1">
    <source>
        <dbReference type="SAM" id="MobiDB-lite"/>
    </source>
</evidence>
<feature type="compositionally biased region" description="Pro residues" evidence="1">
    <location>
        <begin position="232"/>
        <end position="243"/>
    </location>
</feature>
<organism evidence="2 3">
    <name type="scientific">Entamoeba histolytica</name>
    <dbReference type="NCBI Taxonomy" id="5759"/>
    <lineage>
        <taxon>Eukaryota</taxon>
        <taxon>Amoebozoa</taxon>
        <taxon>Evosea</taxon>
        <taxon>Archamoebae</taxon>
        <taxon>Mastigamoebida</taxon>
        <taxon>Entamoebidae</taxon>
        <taxon>Entamoeba</taxon>
    </lineage>
</organism>
<dbReference type="VEuPathDB" id="AmoebaDB:EHI_178820"/>
<comment type="caution">
    <text evidence="2">The sequence shown here is derived from an EMBL/GenBank/DDBJ whole genome shotgun (WGS) entry which is preliminary data.</text>
</comment>
<evidence type="ECO:0000313" key="2">
    <source>
        <dbReference type="EMBL" id="GAT92420.1"/>
    </source>
</evidence>
<feature type="region of interest" description="Disordered" evidence="1">
    <location>
        <begin position="44"/>
        <end position="75"/>
    </location>
</feature>
<gene>
    <name evidence="2" type="ORF">CL6EHI_178970</name>
</gene>
<sequence length="578" mass="68825">MSASEIQPNNGGDPFIFVVNKNTDWNTPYKPQAAVGTNRVSMLIKQPQEQKSNNTQEMKQERRERGGEIANQGNKRNVEKINERINYNEYLGNIHKYRMRGANKHLFIAYYTLFVKPVFEIYQKTSKIRDITQYTKDVSNAYGVDPNRCSSMFDTLNRWLYSSSGLTKGPDSILFRSSEPFLKNIDNRQPSDYPYYQTTNTTGYQQKEPFNGISELPRDVKTAIDQTKKPAPMKPIPRYPAPYPFGYDKDNRDQRYPRGYDDPYYDDPRFDPRYSSSRFDPRFDPRYDPRFERFDMRYDPRYDRYDPRYDPRYDRYDPRYDNTTDPRIDMRNDPRLDPRLNYDTRYDRLERGIQQLERPNERTPLERGASIDRPPIDTKPSLDKVSERTPQDLQSRPQVDRTQRVGLTDIRPPPLNDPRDLRDPRLMDSRFDPRYDNRYLRDPRYLSDPRYERDPFSRDPRYMGDPRAPFERNPLERDPRMDPRAPLDRPPMDRPPLDPRASIDRPPIDARAPIDRPPLERTPLDRDPRIPIDRPPIERDPRLNTDIHDRSERIDRSDRSGAEKKRNFLPINNNPPPK</sequence>
<feature type="compositionally biased region" description="Basic and acidic residues" evidence="1">
    <location>
        <begin position="58"/>
        <end position="67"/>
    </location>
</feature>
<proteinExistence type="predicted"/>
<reference evidence="2 3" key="1">
    <citation type="submission" date="2016-05" db="EMBL/GenBank/DDBJ databases">
        <title>First whole genome sequencing of Entamoeba histolytica HM1:IMSS-clone-6.</title>
        <authorList>
            <person name="Mukherjee Avik.K."/>
            <person name="Izumyama S."/>
            <person name="Nakada-Tsukui K."/>
            <person name="Nozaki T."/>
        </authorList>
    </citation>
    <scope>NUCLEOTIDE SEQUENCE [LARGE SCALE GENOMIC DNA]</scope>
    <source>
        <strain evidence="2 3">HM1:IMSS clone 6</strain>
    </source>
</reference>
<feature type="compositionally biased region" description="Polar residues" evidence="1">
    <location>
        <begin position="47"/>
        <end position="57"/>
    </location>
</feature>
<evidence type="ECO:0000313" key="3">
    <source>
        <dbReference type="Proteomes" id="UP000078387"/>
    </source>
</evidence>
<protein>
    <submittedName>
        <fullName evidence="2">Uncharacterized protein</fullName>
    </submittedName>
</protein>
<dbReference type="VEuPathDB" id="AmoebaDB:EHI5A_047030"/>
<accession>A0A175JFG2</accession>
<feature type="compositionally biased region" description="Basic and acidic residues" evidence="1">
    <location>
        <begin position="417"/>
        <end position="566"/>
    </location>
</feature>
<feature type="region of interest" description="Disordered" evidence="1">
    <location>
        <begin position="301"/>
        <end position="578"/>
    </location>
</feature>